<feature type="compositionally biased region" description="Basic residues" evidence="1">
    <location>
        <begin position="540"/>
        <end position="552"/>
    </location>
</feature>
<evidence type="ECO:0000256" key="1">
    <source>
        <dbReference type="SAM" id="MobiDB-lite"/>
    </source>
</evidence>
<organism evidence="2 3">
    <name type="scientific">Hebeloma cylindrosporum</name>
    <dbReference type="NCBI Taxonomy" id="76867"/>
    <lineage>
        <taxon>Eukaryota</taxon>
        <taxon>Fungi</taxon>
        <taxon>Dikarya</taxon>
        <taxon>Basidiomycota</taxon>
        <taxon>Agaricomycotina</taxon>
        <taxon>Agaricomycetes</taxon>
        <taxon>Agaricomycetidae</taxon>
        <taxon>Agaricales</taxon>
        <taxon>Agaricineae</taxon>
        <taxon>Hymenogastraceae</taxon>
        <taxon>Hebeloma</taxon>
    </lineage>
</organism>
<dbReference type="OrthoDB" id="2965483at2759"/>
<dbReference type="Gene3D" id="1.20.58.80">
    <property type="entry name" value="Phosphotransferase system, lactose/cellobiose-type IIA subunit"/>
    <property type="match status" value="1"/>
</dbReference>
<evidence type="ECO:0000313" key="3">
    <source>
        <dbReference type="Proteomes" id="UP000053424"/>
    </source>
</evidence>
<gene>
    <name evidence="2" type="ORF">M413DRAFT_25689</name>
</gene>
<sequence>MTTIFTPHVAQGMENDAAIGQKTSRPASLFELRKKILDYSWDASKPLSFLLQLAGALRREGKVYAVSNPERAFVALGHAANIILVKLPTHRDYATILTDTQRDNLHSVCFFPRFLVSLLMLHLQNGSLVLGELSKIRKIVVQRYNNWATEHPEEAKEVVFNLREKQGIPFDVTADPVAQDQLELLLDDDQDIGQLEIGGDIRPNPERFTRRPMLQPFTNYRPGSSVSEPFSSSSSRTMRTTLRPPSTEHSAPIQRHILPSATRSYSVLRETPLESGYLASSQADPSQGIPPFTSYRQTIFKPILSSSSMTRTALRPPSNERSTPHPMPYPVPSDRARDSTVLSPHSVLSETPLESGYNPNIEMINQERSRGPAFQSIPSFPSHRSSAFRSSSSMTPAMLRPPSSERSNPYPMSYRSLSDRTGNLSMGPLPHSLLSETSLDSGYTSNAGAFSTFTEKSCYHTPSSFPSDQPLTEVLLEDRDDPENDNPSIKDPQPAPLVPQPSRSSFPLPFKRFMKKQQEQRDVQSNASPNTNPISFDIKRKMKSRRKVHHVHSTSESSTRFDTEGFWSSFPSE</sequence>
<reference evidence="3" key="2">
    <citation type="submission" date="2015-01" db="EMBL/GenBank/DDBJ databases">
        <title>Evolutionary Origins and Diversification of the Mycorrhizal Mutualists.</title>
        <authorList>
            <consortium name="DOE Joint Genome Institute"/>
            <consortium name="Mycorrhizal Genomics Consortium"/>
            <person name="Kohler A."/>
            <person name="Kuo A."/>
            <person name="Nagy L.G."/>
            <person name="Floudas D."/>
            <person name="Copeland A."/>
            <person name="Barry K.W."/>
            <person name="Cichocki N."/>
            <person name="Veneault-Fourrey C."/>
            <person name="LaButti K."/>
            <person name="Lindquist E.A."/>
            <person name="Lipzen A."/>
            <person name="Lundell T."/>
            <person name="Morin E."/>
            <person name="Murat C."/>
            <person name="Riley R."/>
            <person name="Ohm R."/>
            <person name="Sun H."/>
            <person name="Tunlid A."/>
            <person name="Henrissat B."/>
            <person name="Grigoriev I.V."/>
            <person name="Hibbett D.S."/>
            <person name="Martin F."/>
        </authorList>
    </citation>
    <scope>NUCLEOTIDE SEQUENCE [LARGE SCALE GENOMIC DNA]</scope>
    <source>
        <strain evidence="3">h7</strain>
    </source>
</reference>
<feature type="compositionally biased region" description="Low complexity" evidence="1">
    <location>
        <begin position="378"/>
        <end position="393"/>
    </location>
</feature>
<dbReference type="AlphaFoldDB" id="A0A0C2YTD1"/>
<feature type="compositionally biased region" description="Low complexity" evidence="1">
    <location>
        <begin position="221"/>
        <end position="247"/>
    </location>
</feature>
<dbReference type="Proteomes" id="UP000053424">
    <property type="component" value="Unassembled WGS sequence"/>
</dbReference>
<feature type="compositionally biased region" description="Polar residues" evidence="1">
    <location>
        <begin position="523"/>
        <end position="534"/>
    </location>
</feature>
<dbReference type="HOGENOM" id="CLU_475707_0_0_1"/>
<protein>
    <submittedName>
        <fullName evidence="2">Uncharacterized protein</fullName>
    </submittedName>
</protein>
<reference evidence="2 3" key="1">
    <citation type="submission" date="2014-04" db="EMBL/GenBank/DDBJ databases">
        <authorList>
            <consortium name="DOE Joint Genome Institute"/>
            <person name="Kuo A."/>
            <person name="Gay G."/>
            <person name="Dore J."/>
            <person name="Kohler A."/>
            <person name="Nagy L.G."/>
            <person name="Floudas D."/>
            <person name="Copeland A."/>
            <person name="Barry K.W."/>
            <person name="Cichocki N."/>
            <person name="Veneault-Fourrey C."/>
            <person name="LaButti K."/>
            <person name="Lindquist E.A."/>
            <person name="Lipzen A."/>
            <person name="Lundell T."/>
            <person name="Morin E."/>
            <person name="Murat C."/>
            <person name="Sun H."/>
            <person name="Tunlid A."/>
            <person name="Henrissat B."/>
            <person name="Grigoriev I.V."/>
            <person name="Hibbett D.S."/>
            <person name="Martin F."/>
            <person name="Nordberg H.P."/>
            <person name="Cantor M.N."/>
            <person name="Hua S.X."/>
        </authorList>
    </citation>
    <scope>NUCLEOTIDE SEQUENCE [LARGE SCALE GENOMIC DNA]</scope>
    <source>
        <strain evidence="3">h7</strain>
    </source>
</reference>
<keyword evidence="3" id="KW-1185">Reference proteome</keyword>
<name>A0A0C2YTD1_HEBCY</name>
<evidence type="ECO:0000313" key="2">
    <source>
        <dbReference type="EMBL" id="KIM44257.1"/>
    </source>
</evidence>
<feature type="region of interest" description="Disordered" evidence="1">
    <location>
        <begin position="478"/>
        <end position="573"/>
    </location>
</feature>
<proteinExistence type="predicted"/>
<accession>A0A0C2YTD1</accession>
<feature type="region of interest" description="Disordered" evidence="1">
    <location>
        <begin position="306"/>
        <end position="341"/>
    </location>
</feature>
<feature type="compositionally biased region" description="Polar residues" evidence="1">
    <location>
        <begin position="415"/>
        <end position="424"/>
    </location>
</feature>
<feature type="region of interest" description="Disordered" evidence="1">
    <location>
        <begin position="372"/>
        <end position="429"/>
    </location>
</feature>
<dbReference type="EMBL" id="KN831774">
    <property type="protein sequence ID" value="KIM44257.1"/>
    <property type="molecule type" value="Genomic_DNA"/>
</dbReference>
<feature type="region of interest" description="Disordered" evidence="1">
    <location>
        <begin position="215"/>
        <end position="251"/>
    </location>
</feature>
<dbReference type="STRING" id="686832.A0A0C2YTD1"/>